<dbReference type="EMBL" id="RJVP01000003">
    <property type="protein sequence ID" value="ROH86288.1"/>
    <property type="molecule type" value="Genomic_DNA"/>
</dbReference>
<dbReference type="SUPFAM" id="SSF57783">
    <property type="entry name" value="Zinc beta-ribbon"/>
    <property type="match status" value="1"/>
</dbReference>
<reference evidence="2 3" key="1">
    <citation type="submission" date="2018-10" db="EMBL/GenBank/DDBJ databases">
        <authorList>
            <person name="Chen W.-M."/>
        </authorList>
    </citation>
    <scope>NUCLEOTIDE SEQUENCE [LARGE SCALE GENOMIC DNA]</scope>
    <source>
        <strain evidence="2 3">H-5</strain>
    </source>
</reference>
<dbReference type="GO" id="GO:0003677">
    <property type="term" value="F:DNA binding"/>
    <property type="evidence" value="ECO:0007669"/>
    <property type="project" value="InterPro"/>
</dbReference>
<proteinExistence type="predicted"/>
<dbReference type="Proteomes" id="UP000275137">
    <property type="component" value="Unassembled WGS sequence"/>
</dbReference>
<dbReference type="Pfam" id="PF01396">
    <property type="entry name" value="Zn_ribbon_Top1"/>
    <property type="match status" value="1"/>
</dbReference>
<name>A0A3N0V1C5_9PROT</name>
<dbReference type="Gene3D" id="3.30.65.10">
    <property type="entry name" value="Bacterial Topoisomerase I, domain 1"/>
    <property type="match status" value="1"/>
</dbReference>
<dbReference type="RefSeq" id="WP_123237351.1">
    <property type="nucleotide sequence ID" value="NZ_RJVP01000003.1"/>
</dbReference>
<evidence type="ECO:0000313" key="2">
    <source>
        <dbReference type="EMBL" id="ROH86288.1"/>
    </source>
</evidence>
<organism evidence="2 3">
    <name type="scientific">Pseudomethylobacillus aquaticus</name>
    <dbReference type="NCBI Taxonomy" id="2676064"/>
    <lineage>
        <taxon>Bacteria</taxon>
        <taxon>Pseudomonadati</taxon>
        <taxon>Pseudomonadota</taxon>
        <taxon>Betaproteobacteria</taxon>
        <taxon>Nitrosomonadales</taxon>
        <taxon>Methylophilaceae</taxon>
        <taxon>Pseudomethylobacillus</taxon>
    </lineage>
</organism>
<feature type="domain" description="DNA topoisomerase type IA zn finger" evidence="1">
    <location>
        <begin position="9"/>
        <end position="44"/>
    </location>
</feature>
<gene>
    <name evidence="2" type="ORF">ED236_07580</name>
</gene>
<evidence type="ECO:0000313" key="3">
    <source>
        <dbReference type="Proteomes" id="UP000275137"/>
    </source>
</evidence>
<sequence>MPDSFAPRLCAKCGAPMVLRTSKKGSNAGKQFWGCSGFPKCRQVQLVY</sequence>
<dbReference type="GO" id="GO:0006265">
    <property type="term" value="P:DNA topological change"/>
    <property type="evidence" value="ECO:0007669"/>
    <property type="project" value="InterPro"/>
</dbReference>
<keyword evidence="3" id="KW-1185">Reference proteome</keyword>
<accession>A0A3N0V1C5</accession>
<evidence type="ECO:0000259" key="1">
    <source>
        <dbReference type="Pfam" id="PF01396"/>
    </source>
</evidence>
<dbReference type="InterPro" id="IPR013498">
    <property type="entry name" value="Topo_IA_Znf"/>
</dbReference>
<dbReference type="GO" id="GO:0003916">
    <property type="term" value="F:DNA topoisomerase activity"/>
    <property type="evidence" value="ECO:0007669"/>
    <property type="project" value="InterPro"/>
</dbReference>
<comment type="caution">
    <text evidence="2">The sequence shown here is derived from an EMBL/GenBank/DDBJ whole genome shotgun (WGS) entry which is preliminary data.</text>
</comment>
<dbReference type="GO" id="GO:0005694">
    <property type="term" value="C:chromosome"/>
    <property type="evidence" value="ECO:0007669"/>
    <property type="project" value="InterPro"/>
</dbReference>
<dbReference type="AlphaFoldDB" id="A0A3N0V1C5"/>
<protein>
    <recommendedName>
        <fullName evidence="1">DNA topoisomerase type IA zn finger domain-containing protein</fullName>
    </recommendedName>
</protein>